<organism evidence="1 2">
    <name type="scientific">Labilithrix luteola</name>
    <dbReference type="NCBI Taxonomy" id="1391654"/>
    <lineage>
        <taxon>Bacteria</taxon>
        <taxon>Pseudomonadati</taxon>
        <taxon>Myxococcota</taxon>
        <taxon>Polyangia</taxon>
        <taxon>Polyangiales</taxon>
        <taxon>Labilitrichaceae</taxon>
        <taxon>Labilithrix</taxon>
    </lineage>
</organism>
<protein>
    <submittedName>
        <fullName evidence="1">Uncharacterized protein</fullName>
    </submittedName>
</protein>
<gene>
    <name evidence="1" type="ORF">AKJ09_01608</name>
</gene>
<dbReference type="STRING" id="1391654.AKJ09_01608"/>
<proteinExistence type="predicted"/>
<name>A0A0K1PP94_9BACT</name>
<reference evidence="1 2" key="1">
    <citation type="submission" date="2015-08" db="EMBL/GenBank/DDBJ databases">
        <authorList>
            <person name="Babu N.S."/>
            <person name="Beckwith C.J."/>
            <person name="Beseler K.G."/>
            <person name="Brison A."/>
            <person name="Carone J.V."/>
            <person name="Caskin T.P."/>
            <person name="Diamond M."/>
            <person name="Durham M.E."/>
            <person name="Foxe J.M."/>
            <person name="Go M."/>
            <person name="Henderson B.A."/>
            <person name="Jones I.B."/>
            <person name="McGettigan J.A."/>
            <person name="Micheletti S.J."/>
            <person name="Nasrallah M.E."/>
            <person name="Ortiz D."/>
            <person name="Piller C.R."/>
            <person name="Privatt S.R."/>
            <person name="Schneider S.L."/>
            <person name="Sharp S."/>
            <person name="Smith T.C."/>
            <person name="Stanton J.D."/>
            <person name="Ullery H.E."/>
            <person name="Wilson R.J."/>
            <person name="Serrano M.G."/>
            <person name="Buck G."/>
            <person name="Lee V."/>
            <person name="Wang Y."/>
            <person name="Carvalho R."/>
            <person name="Voegtly L."/>
            <person name="Shi R."/>
            <person name="Duckworth R."/>
            <person name="Johnson A."/>
            <person name="Loviza R."/>
            <person name="Walstead R."/>
            <person name="Shah Z."/>
            <person name="Kiflezghi M."/>
            <person name="Wade K."/>
            <person name="Ball S.L."/>
            <person name="Bradley K.W."/>
            <person name="Asai D.J."/>
            <person name="Bowman C.A."/>
            <person name="Russell D.A."/>
            <person name="Pope W.H."/>
            <person name="Jacobs-Sera D."/>
            <person name="Hendrix R.W."/>
            <person name="Hatfull G.F."/>
        </authorList>
    </citation>
    <scope>NUCLEOTIDE SEQUENCE [LARGE SCALE GENOMIC DNA]</scope>
    <source>
        <strain evidence="1 2">DSM 27648</strain>
    </source>
</reference>
<dbReference type="KEGG" id="llu:AKJ09_01608"/>
<accession>A0A0K1PP94</accession>
<keyword evidence="2" id="KW-1185">Reference proteome</keyword>
<sequence length="43" mass="4675">MTGAHAPTSFASLVVEMSDCAMANATAKRVRKYTTRPPHRTDP</sequence>
<dbReference type="AlphaFoldDB" id="A0A0K1PP94"/>
<evidence type="ECO:0000313" key="2">
    <source>
        <dbReference type="Proteomes" id="UP000064967"/>
    </source>
</evidence>
<dbReference type="EMBL" id="CP012333">
    <property type="protein sequence ID" value="AKU94944.1"/>
    <property type="molecule type" value="Genomic_DNA"/>
</dbReference>
<evidence type="ECO:0000313" key="1">
    <source>
        <dbReference type="EMBL" id="AKU94944.1"/>
    </source>
</evidence>
<dbReference type="Proteomes" id="UP000064967">
    <property type="component" value="Chromosome"/>
</dbReference>